<protein>
    <submittedName>
        <fullName evidence="1">Uncharacterized protein</fullName>
    </submittedName>
</protein>
<name>I0K6T5_9BACT</name>
<dbReference type="KEGG" id="fae:FAES_1828"/>
<organism evidence="1 2">
    <name type="scientific">Fibrella aestuarina BUZ 2</name>
    <dbReference type="NCBI Taxonomy" id="1166018"/>
    <lineage>
        <taxon>Bacteria</taxon>
        <taxon>Pseudomonadati</taxon>
        <taxon>Bacteroidota</taxon>
        <taxon>Cytophagia</taxon>
        <taxon>Cytophagales</taxon>
        <taxon>Spirosomataceae</taxon>
        <taxon>Fibrella</taxon>
    </lineage>
</organism>
<proteinExistence type="predicted"/>
<sequence>MRVDNDYVFLPVTPSDTGATDVLDILPGENYRWLLARTGTFAPGDAIRLVDASGVETVVGSLRTVRGETYTDLTLTVGALPTSYRQFALCVGDVPITTTFYPDEAGYADRLAYTRAITRHLASQPFIAVDVWRSGYVVYVRLHDSDRLRLAEQTVTVGLGKVVKLNTNAPSFVVMDGGTLSKAAAWPYRVDIGASIVAGNVFVFGAEEYTAVDGDTVAIVRAALGLPADPETPVELPTATYPTAYAKPDKGRWDNSNAPTLALRYTGTSGGANQYAVVVGTDILPGNVYQISVSGQPDRVAVADDTSTPTTIAAALVSGGVLSVAVGTEPVTLVQAGYQTGDNVNSPSITLEALTPLPSRTVRRWNGYVGSSVAPGNSYELSIGGAVTSYTAADGDTMADVVAALGQTLVGSGFTIETATGVAVTGLVRRGPAYHAPANVAPLTLSQTPRPVKGPLVAELNVPADLALGSYCLKVGSGVSPVRLRAQTRLITEPQTSLVRWGGFDGLEDGLQCQLRLPLLVEKARLQQSESLSADLTGKAVRQRATARPCYTLTTKTQSSGFHRALWAALKSGQVVVDGLEVEQLGEYTLSEGYAPDGYRSQGRTQLYATRQLDTNLNWGNTADYVSGSYALIEAINGDGGLAIWVRGYTFESELREGVQVPAGEYELRVGVGADTLQLRINGPDGLAGQYTLWANQTNRIRNVRFEPGAYTVSLLPVPHESVAGVVGSAFGDPDTVLTYDTELTNRPDYSPDFNDDFDQ</sequence>
<evidence type="ECO:0000313" key="1">
    <source>
        <dbReference type="EMBL" id="CCG99838.1"/>
    </source>
</evidence>
<dbReference type="STRING" id="1166018.FAES_1828"/>
<dbReference type="eggNOG" id="ENOG5033ZU1">
    <property type="taxonomic scope" value="Bacteria"/>
</dbReference>
<keyword evidence="2" id="KW-1185">Reference proteome</keyword>
<dbReference type="HOGENOM" id="CLU_366712_0_0_10"/>
<dbReference type="RefSeq" id="WP_015330937.1">
    <property type="nucleotide sequence ID" value="NC_020054.1"/>
</dbReference>
<gene>
    <name evidence="1" type="ORF">FAES_1828</name>
</gene>
<dbReference type="AlphaFoldDB" id="I0K6T5"/>
<reference evidence="1 2" key="1">
    <citation type="journal article" date="2012" name="J. Bacteriol.">
        <title>Genome Sequence of Fibrella aestuarina BUZ 2T, a Filamentous Marine Bacterium.</title>
        <authorList>
            <person name="Filippini M."/>
            <person name="Qi W."/>
            <person name="Blom J."/>
            <person name="Goesmann A."/>
            <person name="Smits T.H."/>
            <person name="Bagheri H.C."/>
        </authorList>
    </citation>
    <scope>NUCLEOTIDE SEQUENCE [LARGE SCALE GENOMIC DNA]</scope>
    <source>
        <strain evidence="2">BUZ 2T</strain>
    </source>
</reference>
<dbReference type="PATRIC" id="fig|1166018.3.peg.3567"/>
<dbReference type="Proteomes" id="UP000011058">
    <property type="component" value="Chromosome"/>
</dbReference>
<evidence type="ECO:0000313" key="2">
    <source>
        <dbReference type="Proteomes" id="UP000011058"/>
    </source>
</evidence>
<accession>I0K6T5</accession>
<dbReference type="OrthoDB" id="921954at2"/>
<dbReference type="EMBL" id="HE796683">
    <property type="protein sequence ID" value="CCG99838.1"/>
    <property type="molecule type" value="Genomic_DNA"/>
</dbReference>